<name>A0A2W7QJ78_9BACT</name>
<dbReference type="PANTHER" id="PTHR34220:SF7">
    <property type="entry name" value="SENSOR HISTIDINE KINASE YPDA"/>
    <property type="match status" value="1"/>
</dbReference>
<dbReference type="RefSeq" id="WP_111321980.1">
    <property type="nucleotide sequence ID" value="NZ_QKZT01000019.1"/>
</dbReference>
<comment type="caution">
    <text evidence="4">The sequence shown here is derived from an EMBL/GenBank/DDBJ whole genome shotgun (WGS) entry which is preliminary data.</text>
</comment>
<dbReference type="InterPro" id="IPR010559">
    <property type="entry name" value="Sig_transdc_His_kin_internal"/>
</dbReference>
<evidence type="ECO:0000256" key="2">
    <source>
        <dbReference type="SAM" id="Phobius"/>
    </source>
</evidence>
<keyword evidence="4" id="KW-0418">Kinase</keyword>
<keyword evidence="1" id="KW-0175">Coiled coil</keyword>
<evidence type="ECO:0000256" key="1">
    <source>
        <dbReference type="SAM" id="Coils"/>
    </source>
</evidence>
<dbReference type="GO" id="GO:0000155">
    <property type="term" value="F:phosphorelay sensor kinase activity"/>
    <property type="evidence" value="ECO:0007669"/>
    <property type="project" value="InterPro"/>
</dbReference>
<gene>
    <name evidence="4" type="ORF">LV85_03594</name>
</gene>
<keyword evidence="2" id="KW-1133">Transmembrane helix</keyword>
<dbReference type="AlphaFoldDB" id="A0A2W7QJ78"/>
<keyword evidence="2" id="KW-0472">Membrane</keyword>
<keyword evidence="5" id="KW-1185">Reference proteome</keyword>
<dbReference type="Gene3D" id="3.30.565.10">
    <property type="entry name" value="Histidine kinase-like ATPase, C-terminal domain"/>
    <property type="match status" value="1"/>
</dbReference>
<dbReference type="InterPro" id="IPR050640">
    <property type="entry name" value="Bact_2-comp_sensor_kinase"/>
</dbReference>
<dbReference type="OrthoDB" id="9792992at2"/>
<feature type="coiled-coil region" evidence="1">
    <location>
        <begin position="138"/>
        <end position="165"/>
    </location>
</feature>
<dbReference type="SUPFAM" id="SSF55874">
    <property type="entry name" value="ATPase domain of HSP90 chaperone/DNA topoisomerase II/histidine kinase"/>
    <property type="match status" value="1"/>
</dbReference>
<dbReference type="Pfam" id="PF06580">
    <property type="entry name" value="His_kinase"/>
    <property type="match status" value="1"/>
</dbReference>
<protein>
    <submittedName>
        <fullName evidence="4">Histidine kinase</fullName>
    </submittedName>
</protein>
<dbReference type="GO" id="GO:0016020">
    <property type="term" value="C:membrane"/>
    <property type="evidence" value="ECO:0007669"/>
    <property type="project" value="InterPro"/>
</dbReference>
<feature type="domain" description="Signal transduction histidine kinase internal region" evidence="3">
    <location>
        <begin position="158"/>
        <end position="236"/>
    </location>
</feature>
<proteinExistence type="predicted"/>
<feature type="transmembrane region" description="Helical" evidence="2">
    <location>
        <begin position="51"/>
        <end position="71"/>
    </location>
</feature>
<evidence type="ECO:0000313" key="4">
    <source>
        <dbReference type="EMBL" id="PZX48524.1"/>
    </source>
</evidence>
<organism evidence="4 5">
    <name type="scientific">Algoriphagus chordae</name>
    <dbReference type="NCBI Taxonomy" id="237019"/>
    <lineage>
        <taxon>Bacteria</taxon>
        <taxon>Pseudomonadati</taxon>
        <taxon>Bacteroidota</taxon>
        <taxon>Cytophagia</taxon>
        <taxon>Cytophagales</taxon>
        <taxon>Cyclobacteriaceae</taxon>
        <taxon>Algoriphagus</taxon>
    </lineage>
</organism>
<sequence length="346" mass="40673">MIPIKKFVKKHQVVIIHGFVWLILFLMPIIFTNEMKDGSPRSAREMEFLYLSTILKFFWMGMFYMNTAILIPKLLYKKKWVMFIGAELLIFIGILMIQSAFYNMIITGRPFSFERSIYGNSIPFLLTALSSILYRMVTDRASAEKQLVEKQQENLKTELAFLRSQISPHFLFNVLNNIVALVRLKSQELEPTILKLSSLLQYMLYDTDEEKVRLKSEVDYLQSYVDLQKLRFGDRLTLNVNFDLQEDWHFIEPMLLIPYIENAFKHGTGMIENPTIKISLTVVNNQLVFEVANKYLEQDLAKDKDSGIGLVNVNRRLELLYDKRHKLEINKTEEWFTVTLKIDLEL</sequence>
<dbReference type="PANTHER" id="PTHR34220">
    <property type="entry name" value="SENSOR HISTIDINE KINASE YPDA"/>
    <property type="match status" value="1"/>
</dbReference>
<dbReference type="EMBL" id="QKZT01000019">
    <property type="protein sequence ID" value="PZX48524.1"/>
    <property type="molecule type" value="Genomic_DNA"/>
</dbReference>
<evidence type="ECO:0000259" key="3">
    <source>
        <dbReference type="Pfam" id="PF06580"/>
    </source>
</evidence>
<keyword evidence="4" id="KW-0808">Transferase</keyword>
<dbReference type="Proteomes" id="UP000248882">
    <property type="component" value="Unassembled WGS sequence"/>
</dbReference>
<feature type="transmembrane region" description="Helical" evidence="2">
    <location>
        <begin position="83"/>
        <end position="105"/>
    </location>
</feature>
<accession>A0A2W7QJ78</accession>
<feature type="transmembrane region" description="Helical" evidence="2">
    <location>
        <begin position="12"/>
        <end position="31"/>
    </location>
</feature>
<reference evidence="4 5" key="1">
    <citation type="submission" date="2018-06" db="EMBL/GenBank/DDBJ databases">
        <title>Genomic Encyclopedia of Archaeal and Bacterial Type Strains, Phase II (KMG-II): from individual species to whole genera.</title>
        <authorList>
            <person name="Goeker M."/>
        </authorList>
    </citation>
    <scope>NUCLEOTIDE SEQUENCE [LARGE SCALE GENOMIC DNA]</scope>
    <source>
        <strain evidence="4 5">DSM 19830</strain>
    </source>
</reference>
<dbReference type="InterPro" id="IPR036890">
    <property type="entry name" value="HATPase_C_sf"/>
</dbReference>
<feature type="transmembrane region" description="Helical" evidence="2">
    <location>
        <begin position="117"/>
        <end position="137"/>
    </location>
</feature>
<evidence type="ECO:0000313" key="5">
    <source>
        <dbReference type="Proteomes" id="UP000248882"/>
    </source>
</evidence>
<keyword evidence="2" id="KW-0812">Transmembrane</keyword>